<dbReference type="SUPFAM" id="SSF47240">
    <property type="entry name" value="Ferritin-like"/>
    <property type="match status" value="1"/>
</dbReference>
<dbReference type="AlphaFoldDB" id="A0A8T4LF81"/>
<accession>A0A8T4LF81</accession>
<reference evidence="1" key="2">
    <citation type="submission" date="2021-05" db="EMBL/GenBank/DDBJ databases">
        <title>Protein family content uncovers lineage relationships and bacterial pathway maintenance mechanisms in DPANN archaea.</title>
        <authorList>
            <person name="Castelle C.J."/>
            <person name="Meheust R."/>
            <person name="Jaffe A.L."/>
            <person name="Seitz K."/>
            <person name="Gong X."/>
            <person name="Baker B.J."/>
            <person name="Banfield J.F."/>
        </authorList>
    </citation>
    <scope>NUCLEOTIDE SEQUENCE</scope>
    <source>
        <strain evidence="1">RIFCSPLOWO2_01_FULL_AR10_48_17</strain>
    </source>
</reference>
<comment type="caution">
    <text evidence="1">The sequence shown here is derived from an EMBL/GenBank/DDBJ whole genome shotgun (WGS) entry which is preliminary data.</text>
</comment>
<protein>
    <recommendedName>
        <fullName evidence="3">Rubrerythrin diiron-binding domain-containing protein</fullName>
    </recommendedName>
</protein>
<dbReference type="EMBL" id="JAGVWC010000011">
    <property type="protein sequence ID" value="MBS3061945.1"/>
    <property type="molecule type" value="Genomic_DNA"/>
</dbReference>
<dbReference type="Gene3D" id="1.20.120.660">
    <property type="entry name" value="IL-4 antagonist (De novo design) like domain"/>
    <property type="match status" value="1"/>
</dbReference>
<sequence length="99" mass="11611">MKSKELDPDILARILRFQQGELNEYHTYANLAKLTKDKNNRRILEKISADERRHYLILQNATGKEFTPNGFRIRFFSLLGSVLELSFALRLMEKGRSLI</sequence>
<dbReference type="InterPro" id="IPR009078">
    <property type="entry name" value="Ferritin-like_SF"/>
</dbReference>
<organism evidence="1 2">
    <name type="scientific">Candidatus Iainarchaeum sp</name>
    <dbReference type="NCBI Taxonomy" id="3101447"/>
    <lineage>
        <taxon>Archaea</taxon>
        <taxon>Candidatus Iainarchaeota</taxon>
        <taxon>Candidatus Iainarchaeia</taxon>
        <taxon>Candidatus Iainarchaeales</taxon>
        <taxon>Candidatus Iainarchaeaceae</taxon>
        <taxon>Candidatus Iainarchaeum</taxon>
    </lineage>
</organism>
<name>A0A8T4LF81_9ARCH</name>
<proteinExistence type="predicted"/>
<gene>
    <name evidence="1" type="ORF">J4215_05170</name>
</gene>
<evidence type="ECO:0000313" key="2">
    <source>
        <dbReference type="Proteomes" id="UP000675968"/>
    </source>
</evidence>
<reference evidence="1" key="1">
    <citation type="submission" date="2021-03" db="EMBL/GenBank/DDBJ databases">
        <authorList>
            <person name="Jaffe A."/>
        </authorList>
    </citation>
    <scope>NUCLEOTIDE SEQUENCE</scope>
    <source>
        <strain evidence="1">RIFCSPLOWO2_01_FULL_AR10_48_17</strain>
    </source>
</reference>
<dbReference type="Proteomes" id="UP000675968">
    <property type="component" value="Unassembled WGS sequence"/>
</dbReference>
<evidence type="ECO:0000313" key="1">
    <source>
        <dbReference type="EMBL" id="MBS3061945.1"/>
    </source>
</evidence>
<evidence type="ECO:0008006" key="3">
    <source>
        <dbReference type="Google" id="ProtNLM"/>
    </source>
</evidence>